<evidence type="ECO:0000313" key="3">
    <source>
        <dbReference type="Proteomes" id="UP000246145"/>
    </source>
</evidence>
<keyword evidence="1" id="KW-0812">Transmembrane</keyword>
<comment type="caution">
    <text evidence="2">The sequence shown here is derived from an EMBL/GenBank/DDBJ whole genome shotgun (WGS) entry which is preliminary data.</text>
</comment>
<keyword evidence="1" id="KW-0472">Membrane</keyword>
<dbReference type="AlphaFoldDB" id="A0A2U1CMP9"/>
<proteinExistence type="predicted"/>
<feature type="transmembrane region" description="Helical" evidence="1">
    <location>
        <begin position="358"/>
        <end position="379"/>
    </location>
</feature>
<dbReference type="EMBL" id="QEKO01000002">
    <property type="protein sequence ID" value="PVY62279.1"/>
    <property type="molecule type" value="Genomic_DNA"/>
</dbReference>
<evidence type="ECO:0000313" key="2">
    <source>
        <dbReference type="EMBL" id="PVY62279.1"/>
    </source>
</evidence>
<gene>
    <name evidence="2" type="ORF">C7440_1772</name>
</gene>
<dbReference type="Proteomes" id="UP000246145">
    <property type="component" value="Unassembled WGS sequence"/>
</dbReference>
<protein>
    <submittedName>
        <fullName evidence="2">Phage-related minor tail protein</fullName>
    </submittedName>
</protein>
<evidence type="ECO:0000256" key="1">
    <source>
        <dbReference type="SAM" id="Phobius"/>
    </source>
</evidence>
<sequence length="658" mass="69944">MAGMTTSIVMQLVDRVTSPIRRIQQTMARLSQNARFDRLSRSARQLGVQMGFAVQQAKALAMRTAALGAVAVAGAWGVSRLVGRVTDVGKAIKESSERLGVGSTWLQEWIYVGRQFGVQNDAMVDGLKELGLRADEFIMTAGGPAAEAFKRLGIDHTDLRKTKGNTEAMFDLVMSRLRGVTNFAARQRLVDELFGGSGGEQMAAMVSMTTEEIEKMKRAAHDAGGILTPEQIEQSREYSRQLGDLQSRFFGIQSVIVGGVLPAINNWLLRVSSLISANKAMISGGINQGLARIWNVLKMVGRAVSFVADRIGGFGNLLIGVAGIMAGKFVLSVGLAVWRLGVFAKNALVWSAAGLLRLGRSVALAGAGLVRFAVGGVAMAATSLVSLSRGLLGLAARAVPAVIGAIRAMSLALLTTPIGWIITGITAVAGIAFLLYKNWDGVAAWFGQMWEGIKRFFSQSPGQIAQQLASFSPAMLIYRNWSGITTWFGQMWEGVKTFFTQGIGELVKQLVGFNPATLLGQGVDAVFGMFETKSLTETGTKWISGLWDGIKARWGQLTAWLRTSVADLTSWMPDWAKGRLGIASMAAPAAGGSPEAALGAPVATPGSVPGLAAQRSQVDVGGQLKIKIDSEGRARVQEARSRGGMDFDVDSGILGMAG</sequence>
<reference evidence="2 3" key="1">
    <citation type="submission" date="2018-04" db="EMBL/GenBank/DDBJ databases">
        <title>Genomic Encyclopedia of Type Strains, Phase IV (KMG-IV): sequencing the most valuable type-strain genomes for metagenomic binning, comparative biology and taxonomic classification.</title>
        <authorList>
            <person name="Goeker M."/>
        </authorList>
    </citation>
    <scope>NUCLEOTIDE SEQUENCE [LARGE SCALE GENOMIC DNA]</scope>
    <source>
        <strain evidence="2 3">DSM 10065</strain>
    </source>
</reference>
<organism evidence="2 3">
    <name type="scientific">Pusillimonas noertemannii</name>
    <dbReference type="NCBI Taxonomy" id="305977"/>
    <lineage>
        <taxon>Bacteria</taxon>
        <taxon>Pseudomonadati</taxon>
        <taxon>Pseudomonadota</taxon>
        <taxon>Betaproteobacteria</taxon>
        <taxon>Burkholderiales</taxon>
        <taxon>Alcaligenaceae</taxon>
        <taxon>Pusillimonas</taxon>
    </lineage>
</organism>
<dbReference type="PANTHER" id="PTHR37813:SF1">
    <property type="entry name" value="FELS-2 PROPHAGE PROTEIN"/>
    <property type="match status" value="1"/>
</dbReference>
<keyword evidence="1" id="KW-1133">Transmembrane helix</keyword>
<accession>A0A2U1CMP9</accession>
<feature type="transmembrane region" description="Helical" evidence="1">
    <location>
        <begin position="418"/>
        <end position="436"/>
    </location>
</feature>
<name>A0A2U1CMP9_9BURK</name>
<keyword evidence="3" id="KW-1185">Reference proteome</keyword>
<dbReference type="PANTHER" id="PTHR37813">
    <property type="entry name" value="FELS-2 PROPHAGE PROTEIN"/>
    <property type="match status" value="1"/>
</dbReference>
<feature type="transmembrane region" description="Helical" evidence="1">
    <location>
        <begin position="317"/>
        <end position="338"/>
    </location>
</feature>